<feature type="transmembrane region" description="Helical" evidence="1">
    <location>
        <begin position="46"/>
        <end position="72"/>
    </location>
</feature>
<gene>
    <name evidence="2" type="ORF">FLAT13_02894</name>
</gene>
<evidence type="ECO:0000256" key="1">
    <source>
        <dbReference type="SAM" id="Phobius"/>
    </source>
</evidence>
<protein>
    <submittedName>
        <fullName evidence="2">Uncharacterized protein</fullName>
    </submittedName>
</protein>
<feature type="transmembrane region" description="Helical" evidence="1">
    <location>
        <begin position="12"/>
        <end position="34"/>
    </location>
</feature>
<name>A0A6V6Z1M5_9FLAO</name>
<keyword evidence="3" id="KW-1185">Reference proteome</keyword>
<keyword evidence="1" id="KW-0812">Transmembrane</keyword>
<comment type="caution">
    <text evidence="2">The sequence shown here is derived from an EMBL/GenBank/DDBJ whole genome shotgun (WGS) entry which is preliminary data.</text>
</comment>
<organism evidence="2 3">
    <name type="scientific">Flavobacterium salmonis</name>
    <dbReference type="NCBI Taxonomy" id="2654844"/>
    <lineage>
        <taxon>Bacteria</taxon>
        <taxon>Pseudomonadati</taxon>
        <taxon>Bacteroidota</taxon>
        <taxon>Flavobacteriia</taxon>
        <taxon>Flavobacteriales</taxon>
        <taxon>Flavobacteriaceae</taxon>
        <taxon>Flavobacterium</taxon>
    </lineage>
</organism>
<accession>A0A6V6Z1M5</accession>
<reference evidence="2 3" key="1">
    <citation type="submission" date="2020-06" db="EMBL/GenBank/DDBJ databases">
        <authorList>
            <person name="Criscuolo A."/>
        </authorList>
    </citation>
    <scope>NUCLEOTIDE SEQUENCE [LARGE SCALE GENOMIC DNA]</scope>
    <source>
        <strain evidence="3">CIP 111411</strain>
    </source>
</reference>
<dbReference type="RefSeq" id="WP_180909350.1">
    <property type="nucleotide sequence ID" value="NZ_CAIJDP010000073.1"/>
</dbReference>
<dbReference type="EMBL" id="CAIJDP010000073">
    <property type="protein sequence ID" value="CAD0005677.1"/>
    <property type="molecule type" value="Genomic_DNA"/>
</dbReference>
<sequence length="134" mass="15191">MKTQKTDWSYLFKHWIFNLLIGPVVSQIIAFIPVLGFNLSFGLLEFYPVVLIASLIFSIPTYIVYAFVYYYFSTKDLPILFSKAILILITAIGVFITTAFIGGTLSHFIAISYLISSIITGSIFNLNFKHEEQS</sequence>
<evidence type="ECO:0000313" key="2">
    <source>
        <dbReference type="EMBL" id="CAD0005677.1"/>
    </source>
</evidence>
<proteinExistence type="predicted"/>
<evidence type="ECO:0000313" key="3">
    <source>
        <dbReference type="Proteomes" id="UP000530060"/>
    </source>
</evidence>
<keyword evidence="1" id="KW-0472">Membrane</keyword>
<dbReference type="AlphaFoldDB" id="A0A6V6Z1M5"/>
<keyword evidence="1" id="KW-1133">Transmembrane helix</keyword>
<feature type="transmembrane region" description="Helical" evidence="1">
    <location>
        <begin position="84"/>
        <end position="102"/>
    </location>
</feature>
<feature type="transmembrane region" description="Helical" evidence="1">
    <location>
        <begin position="108"/>
        <end position="128"/>
    </location>
</feature>
<dbReference type="Proteomes" id="UP000530060">
    <property type="component" value="Unassembled WGS sequence"/>
</dbReference>